<reference evidence="4 5" key="1">
    <citation type="submission" date="2017-09" db="EMBL/GenBank/DDBJ databases">
        <authorList>
            <person name="Ehlers B."/>
            <person name="Leendertz F.H."/>
        </authorList>
    </citation>
    <scope>NUCLEOTIDE SEQUENCE [LARGE SCALE GENOMIC DNA]</scope>
    <source>
        <strain evidence="4 5">CGMCC 4.6857</strain>
    </source>
</reference>
<dbReference type="EMBL" id="OBDY01000019">
    <property type="protein sequence ID" value="SNY58662.1"/>
    <property type="molecule type" value="Genomic_DNA"/>
</dbReference>
<evidence type="ECO:0000313" key="5">
    <source>
        <dbReference type="Proteomes" id="UP000219612"/>
    </source>
</evidence>
<keyword evidence="2" id="KW-0812">Transmembrane</keyword>
<keyword evidence="2" id="KW-0472">Membrane</keyword>
<name>A0A285JEH6_9ACTN</name>
<gene>
    <name evidence="4" type="ORF">SAMN05421748_119154</name>
</gene>
<keyword evidence="3" id="KW-0732">Signal</keyword>
<feature type="chain" id="PRO_5012379949" evidence="3">
    <location>
        <begin position="32"/>
        <end position="325"/>
    </location>
</feature>
<organism evidence="4 5">
    <name type="scientific">Paractinoplanes atraurantiacus</name>
    <dbReference type="NCBI Taxonomy" id="1036182"/>
    <lineage>
        <taxon>Bacteria</taxon>
        <taxon>Bacillati</taxon>
        <taxon>Actinomycetota</taxon>
        <taxon>Actinomycetes</taxon>
        <taxon>Micromonosporales</taxon>
        <taxon>Micromonosporaceae</taxon>
        <taxon>Paractinoplanes</taxon>
    </lineage>
</organism>
<sequence>MSRQFRQRVTAIALGGLIFGAPMLVNGTASADRIPEGARQVTFAGGSMLGISCQSKPDVESMTVPAQSTIRVVNRTGYAAKLLLGGDTKGTLPDDSATDVIFRRGTTAVTLKPNCPLGDEAEPMMVTAQPSASAALPDPQPAPSTADPEPVSLSPAGSDEPSASTLSGSATPGERPSRVNSAASGPATRRPATMRSSAVAQAATAAVQAMPHGGAPTKTKIKGRTPLSTAGSVTPAFAGMPPGDERAVLPGVPQIALDPIDAAPAAPGVTPAEAAAAEPVAAMRPMSDGGPIGLLALIAAVCVMGVGAATIRAIVSQRANRAITA</sequence>
<feature type="compositionally biased region" description="Polar residues" evidence="1">
    <location>
        <begin position="161"/>
        <end position="170"/>
    </location>
</feature>
<feature type="signal peptide" evidence="3">
    <location>
        <begin position="1"/>
        <end position="31"/>
    </location>
</feature>
<evidence type="ECO:0000256" key="2">
    <source>
        <dbReference type="SAM" id="Phobius"/>
    </source>
</evidence>
<feature type="compositionally biased region" description="Low complexity" evidence="1">
    <location>
        <begin position="198"/>
        <end position="209"/>
    </location>
</feature>
<evidence type="ECO:0000256" key="3">
    <source>
        <dbReference type="SAM" id="SignalP"/>
    </source>
</evidence>
<accession>A0A285JEH6</accession>
<feature type="transmembrane region" description="Helical" evidence="2">
    <location>
        <begin position="292"/>
        <end position="315"/>
    </location>
</feature>
<dbReference type="Proteomes" id="UP000219612">
    <property type="component" value="Unassembled WGS sequence"/>
</dbReference>
<evidence type="ECO:0000256" key="1">
    <source>
        <dbReference type="SAM" id="MobiDB-lite"/>
    </source>
</evidence>
<evidence type="ECO:0000313" key="4">
    <source>
        <dbReference type="EMBL" id="SNY58662.1"/>
    </source>
</evidence>
<protein>
    <submittedName>
        <fullName evidence="4">Uncharacterized protein</fullName>
    </submittedName>
</protein>
<keyword evidence="2" id="KW-1133">Transmembrane helix</keyword>
<proteinExistence type="predicted"/>
<dbReference type="AlphaFoldDB" id="A0A285JEH6"/>
<dbReference type="RefSeq" id="WP_097325445.1">
    <property type="nucleotide sequence ID" value="NZ_OBDY01000019.1"/>
</dbReference>
<keyword evidence="5" id="KW-1185">Reference proteome</keyword>
<dbReference type="OrthoDB" id="3383382at2"/>
<feature type="region of interest" description="Disordered" evidence="1">
    <location>
        <begin position="128"/>
        <end position="233"/>
    </location>
</feature>